<comment type="caution">
    <text evidence="2">The sequence shown here is derived from an EMBL/GenBank/DDBJ whole genome shotgun (WGS) entry which is preliminary data.</text>
</comment>
<protein>
    <submittedName>
        <fullName evidence="2">Uncharacterized protein</fullName>
    </submittedName>
</protein>
<feature type="region of interest" description="Disordered" evidence="1">
    <location>
        <begin position="36"/>
        <end position="55"/>
    </location>
</feature>
<feature type="region of interest" description="Disordered" evidence="1">
    <location>
        <begin position="156"/>
        <end position="178"/>
    </location>
</feature>
<name>A0A5E4A9J3_MARMO</name>
<dbReference type="AlphaFoldDB" id="A0A5E4A9J3"/>
<dbReference type="EMBL" id="CABDUW010000028">
    <property type="protein sequence ID" value="VTJ53381.1"/>
    <property type="molecule type" value="Genomic_DNA"/>
</dbReference>
<accession>A0A5E4A9J3</accession>
<feature type="non-terminal residue" evidence="2">
    <location>
        <position position="1"/>
    </location>
</feature>
<keyword evidence="3" id="KW-1185">Reference proteome</keyword>
<proteinExistence type="predicted"/>
<organism evidence="2 3">
    <name type="scientific">Marmota monax</name>
    <name type="common">Woodchuck</name>
    <dbReference type="NCBI Taxonomy" id="9995"/>
    <lineage>
        <taxon>Eukaryota</taxon>
        <taxon>Metazoa</taxon>
        <taxon>Chordata</taxon>
        <taxon>Craniata</taxon>
        <taxon>Vertebrata</taxon>
        <taxon>Euteleostomi</taxon>
        <taxon>Mammalia</taxon>
        <taxon>Eutheria</taxon>
        <taxon>Euarchontoglires</taxon>
        <taxon>Glires</taxon>
        <taxon>Rodentia</taxon>
        <taxon>Sciuromorpha</taxon>
        <taxon>Sciuridae</taxon>
        <taxon>Xerinae</taxon>
        <taxon>Marmotini</taxon>
        <taxon>Marmota</taxon>
    </lineage>
</organism>
<evidence type="ECO:0000313" key="3">
    <source>
        <dbReference type="Proteomes" id="UP000335636"/>
    </source>
</evidence>
<reference evidence="2" key="1">
    <citation type="submission" date="2019-04" db="EMBL/GenBank/DDBJ databases">
        <authorList>
            <person name="Alioto T."/>
            <person name="Alioto T."/>
        </authorList>
    </citation>
    <scope>NUCLEOTIDE SEQUENCE [LARGE SCALE GENOMIC DNA]</scope>
</reference>
<sequence>DDSIDPVYRKASPQYFPRVLLAFKGSVQDAQLGDCGKMRGDARRRPQAGFHTGRLPGSQFLASPRLLLSPSSSPNWPWTSGCASPGPWKLLLPSPERLHGLSPASSSEWKPLAQVKSQTGWLRVYPIQPGHSDVRGKHRNVGGGLGNPFPGIISTPHQIRPPDALVPTNLGSTDGHMP</sequence>
<evidence type="ECO:0000256" key="1">
    <source>
        <dbReference type="SAM" id="MobiDB-lite"/>
    </source>
</evidence>
<evidence type="ECO:0000313" key="2">
    <source>
        <dbReference type="EMBL" id="VTJ53381.1"/>
    </source>
</evidence>
<gene>
    <name evidence="2" type="ORF">MONAX_5E007072</name>
</gene>
<dbReference type="Proteomes" id="UP000335636">
    <property type="component" value="Unassembled WGS sequence"/>
</dbReference>